<dbReference type="InterPro" id="IPR042837">
    <property type="entry name" value="PTX3"/>
</dbReference>
<dbReference type="EMBL" id="CP023747">
    <property type="protein sequence ID" value="QEV38626.1"/>
    <property type="molecule type" value="Genomic_DNA"/>
</dbReference>
<dbReference type="InterPro" id="IPR006558">
    <property type="entry name" value="LamG-like"/>
</dbReference>
<sequence>MRTGLPGGGRAVGALLSVLLAAGAVPALGSGEAAAAVPVAVRSAQSDQPPPQITMSQLTMEYGGTCTGPSDPAYVRSLGQISANDVTDPDGDRVAVEFQASWDSGDGKGVIPRWKPALTSYRMSGSSFSMNLPADVPKNQQIHWRARAYDGTRYSPWSSSGEQTACYFSYDTQAPKAPVISSEDYPASDPKDPEDPWYDGVGRPGTFTIQGADSDVTTYWYGINSAPTPKNTITTSAGAARDIQIVPEKSGPNFITAQAFDRAGNASGVSTYQFRVKSGPEPEPEPGRTVEVEGRWMFEETDGTGPVTTPNDVPGGSALTLNGGARQSDAAFIDFGSLELDGVDGYAATTSVPIDTSGSYTVTAWAQASALPQNSVALVSAEGAVQSAFTVRFVPDLANPGSGRWELAVPDRDDADATVVRVTNSEFYDVRDWTHLAVVYDGPAEQARLYVNGILQDQASRAENTHAFEATGSFQIGRAKTDGIWGEYFPGLIDDVWAFRGALTDEQVGKLAISWFGLPTKVPGLD</sequence>
<dbReference type="Pfam" id="PF13385">
    <property type="entry name" value="Laminin_G_3"/>
    <property type="match status" value="1"/>
</dbReference>
<dbReference type="GO" id="GO:0006955">
    <property type="term" value="P:immune response"/>
    <property type="evidence" value="ECO:0007669"/>
    <property type="project" value="InterPro"/>
</dbReference>
<dbReference type="SMART" id="SM00560">
    <property type="entry name" value="LamGL"/>
    <property type="match status" value="1"/>
</dbReference>
<dbReference type="KEGG" id="snq:CP978_08710"/>
<evidence type="ECO:0000256" key="1">
    <source>
        <dbReference type="ARBA" id="ARBA00022729"/>
    </source>
</evidence>
<protein>
    <submittedName>
        <fullName evidence="3">LamG domain-containing protein</fullName>
    </submittedName>
</protein>
<evidence type="ECO:0000313" key="3">
    <source>
        <dbReference type="EMBL" id="QEV38626.1"/>
    </source>
</evidence>
<evidence type="ECO:0000313" key="4">
    <source>
        <dbReference type="Proteomes" id="UP000325763"/>
    </source>
</evidence>
<keyword evidence="1" id="KW-0732">Signal</keyword>
<dbReference type="PANTHER" id="PTHR46943">
    <property type="entry name" value="PENTRAXIN-RELATED PROTEIN PTX3"/>
    <property type="match status" value="1"/>
</dbReference>
<accession>A0A5P2W320</accession>
<dbReference type="RefSeq" id="WP_079162062.1">
    <property type="nucleotide sequence ID" value="NZ_CP009313.1"/>
</dbReference>
<gene>
    <name evidence="3" type="ORF">CP978_08710</name>
</gene>
<reference evidence="3 4" key="1">
    <citation type="submission" date="2017-09" db="EMBL/GenBank/DDBJ databases">
        <title>Streptomyces genome completion.</title>
        <authorList>
            <person name="Lee N."/>
            <person name="Cho B.-K."/>
        </authorList>
    </citation>
    <scope>NUCLEOTIDE SEQUENCE [LARGE SCALE GENOMIC DNA]</scope>
    <source>
        <strain evidence="3 4">ATCC 14899</strain>
    </source>
</reference>
<dbReference type="SUPFAM" id="SSF49899">
    <property type="entry name" value="Concanavalin A-like lectins/glucanases"/>
    <property type="match status" value="1"/>
</dbReference>
<dbReference type="Gene3D" id="2.60.120.200">
    <property type="match status" value="1"/>
</dbReference>
<keyword evidence="2" id="KW-1015">Disulfide bond</keyword>
<dbReference type="PANTHER" id="PTHR46943:SF1">
    <property type="entry name" value="PENTRAXIN-RELATED PROTEIN PTX3"/>
    <property type="match status" value="1"/>
</dbReference>
<organism evidence="3 4">
    <name type="scientific">Streptomyces nodosus</name>
    <dbReference type="NCBI Taxonomy" id="40318"/>
    <lineage>
        <taxon>Bacteria</taxon>
        <taxon>Bacillati</taxon>
        <taxon>Actinomycetota</taxon>
        <taxon>Actinomycetes</taxon>
        <taxon>Kitasatosporales</taxon>
        <taxon>Streptomycetaceae</taxon>
        <taxon>Streptomyces</taxon>
    </lineage>
</organism>
<dbReference type="Proteomes" id="UP000325763">
    <property type="component" value="Chromosome"/>
</dbReference>
<evidence type="ECO:0000256" key="2">
    <source>
        <dbReference type="ARBA" id="ARBA00023157"/>
    </source>
</evidence>
<dbReference type="InterPro" id="IPR013320">
    <property type="entry name" value="ConA-like_dom_sf"/>
</dbReference>
<proteinExistence type="predicted"/>
<dbReference type="AlphaFoldDB" id="A0A5P2W320"/>
<dbReference type="OrthoDB" id="176279at2"/>
<name>A0A5P2W320_9ACTN</name>